<evidence type="ECO:0000313" key="2">
    <source>
        <dbReference type="EMBL" id="MBW72583.1"/>
    </source>
</evidence>
<keyword evidence="1" id="KW-0812">Transmembrane</keyword>
<feature type="transmembrane region" description="Helical" evidence="1">
    <location>
        <begin position="6"/>
        <end position="28"/>
    </location>
</feature>
<keyword evidence="1" id="KW-0472">Membrane</keyword>
<name>A0A2M4D4V5_ANODA</name>
<accession>A0A2M4D4V5</accession>
<sequence length="101" mass="11496">MRRIGLWVSAGAATFALRYVLIVPIAVLNRYLLRDAASSANTASRLAPAHRTLAHLPIDSTEQMMMMMMRMRMWMLLLLTVKLLMQTDTRWLGTIIPRSHG</sequence>
<reference evidence="2" key="1">
    <citation type="submission" date="2018-01" db="EMBL/GenBank/DDBJ databases">
        <title>An insight into the sialome of Amazonian anophelines.</title>
        <authorList>
            <person name="Ribeiro J.M."/>
            <person name="Scarpassa V."/>
            <person name="Calvo E."/>
        </authorList>
    </citation>
    <scope>NUCLEOTIDE SEQUENCE</scope>
</reference>
<protein>
    <submittedName>
        <fullName evidence="2">Putative secreted protein</fullName>
    </submittedName>
</protein>
<dbReference type="AlphaFoldDB" id="A0A2M4D4V5"/>
<dbReference type="EMBL" id="GGFL01008405">
    <property type="protein sequence ID" value="MBW72583.1"/>
    <property type="molecule type" value="Transcribed_RNA"/>
</dbReference>
<keyword evidence="1" id="KW-1133">Transmembrane helix</keyword>
<evidence type="ECO:0000256" key="1">
    <source>
        <dbReference type="SAM" id="Phobius"/>
    </source>
</evidence>
<proteinExistence type="predicted"/>
<organism evidence="2">
    <name type="scientific">Anopheles darlingi</name>
    <name type="common">Mosquito</name>
    <dbReference type="NCBI Taxonomy" id="43151"/>
    <lineage>
        <taxon>Eukaryota</taxon>
        <taxon>Metazoa</taxon>
        <taxon>Ecdysozoa</taxon>
        <taxon>Arthropoda</taxon>
        <taxon>Hexapoda</taxon>
        <taxon>Insecta</taxon>
        <taxon>Pterygota</taxon>
        <taxon>Neoptera</taxon>
        <taxon>Endopterygota</taxon>
        <taxon>Diptera</taxon>
        <taxon>Nematocera</taxon>
        <taxon>Culicoidea</taxon>
        <taxon>Culicidae</taxon>
        <taxon>Anophelinae</taxon>
        <taxon>Anopheles</taxon>
    </lineage>
</organism>